<dbReference type="OrthoDB" id="341259at2759"/>
<dbReference type="InterPro" id="IPR036770">
    <property type="entry name" value="Ankyrin_rpt-contain_sf"/>
</dbReference>
<protein>
    <submittedName>
        <fullName evidence="5">Ankyrin</fullName>
    </submittedName>
</protein>
<dbReference type="GO" id="GO:0003723">
    <property type="term" value="F:RNA binding"/>
    <property type="evidence" value="ECO:0007669"/>
    <property type="project" value="TreeGrafter"/>
</dbReference>
<feature type="region of interest" description="Disordered" evidence="4">
    <location>
        <begin position="1"/>
        <end position="123"/>
    </location>
</feature>
<dbReference type="SUPFAM" id="SSF48403">
    <property type="entry name" value="Ankyrin repeat"/>
    <property type="match status" value="1"/>
</dbReference>
<evidence type="ECO:0000256" key="1">
    <source>
        <dbReference type="ARBA" id="ARBA00022737"/>
    </source>
</evidence>
<dbReference type="Proteomes" id="UP000277580">
    <property type="component" value="Unassembled WGS sequence"/>
</dbReference>
<gene>
    <name evidence="5" type="ORF">P167DRAFT_585901</name>
</gene>
<feature type="compositionally biased region" description="Polar residues" evidence="4">
    <location>
        <begin position="20"/>
        <end position="37"/>
    </location>
</feature>
<dbReference type="InterPro" id="IPR002110">
    <property type="entry name" value="Ankyrin_rpt"/>
</dbReference>
<dbReference type="PANTHER" id="PTHR24141:SF1">
    <property type="entry name" value="2-5A-DEPENDENT RIBONUCLEASE"/>
    <property type="match status" value="1"/>
</dbReference>
<proteinExistence type="predicted"/>
<sequence>MTSATSPIRGLALGREASDDTSMNQSPFSPNCTTNSPPALEGSGSGSDSTSSSKRSRITTGSGSGSGSLLSSKRARISEDLGSGSGSAPEWGPGSDDSMPSPPKSMTLSDSPGSSPPVSPPQLSVSPISYVWNSASSGMNMGTTPQALVLKDVKEVPAAIYILSEFPDMIPVYNQTRANYPSFFLWIARVGNYPAVKFLIEEKAAAVMEINTFPRGANRTALHYAAFHGHLDMLNYLLDYMHNDDIEVDYVQDRSGFTALHLACINPAIETIRLLLGHPWGNSPHIRANCLSTALHIAARSADEDIVELIIEAGADFNAVNSSGYTPLMIAAENGNGKAIVKLAEYELDLDRQTTFGGDTALHFAVRGGFLQVTKYLLRMGADCHVVNLFSKTVLDYTLEDILLSKREKESCKKIMAILEALANDSPDKWALINHEDDMVARAQPVSDFDPCLIERPRGPKSCPEDLGGEWEIDMW</sequence>
<dbReference type="InParanoid" id="A0A3N4KVW9"/>
<accession>A0A3N4KVW9</accession>
<dbReference type="GO" id="GO:0004540">
    <property type="term" value="F:RNA nuclease activity"/>
    <property type="evidence" value="ECO:0007669"/>
    <property type="project" value="TreeGrafter"/>
</dbReference>
<reference evidence="5 6" key="1">
    <citation type="journal article" date="2018" name="Nat. Ecol. Evol.">
        <title>Pezizomycetes genomes reveal the molecular basis of ectomycorrhizal truffle lifestyle.</title>
        <authorList>
            <person name="Murat C."/>
            <person name="Payen T."/>
            <person name="Noel B."/>
            <person name="Kuo A."/>
            <person name="Morin E."/>
            <person name="Chen J."/>
            <person name="Kohler A."/>
            <person name="Krizsan K."/>
            <person name="Balestrini R."/>
            <person name="Da Silva C."/>
            <person name="Montanini B."/>
            <person name="Hainaut M."/>
            <person name="Levati E."/>
            <person name="Barry K.W."/>
            <person name="Belfiori B."/>
            <person name="Cichocki N."/>
            <person name="Clum A."/>
            <person name="Dockter R.B."/>
            <person name="Fauchery L."/>
            <person name="Guy J."/>
            <person name="Iotti M."/>
            <person name="Le Tacon F."/>
            <person name="Lindquist E.A."/>
            <person name="Lipzen A."/>
            <person name="Malagnac F."/>
            <person name="Mello A."/>
            <person name="Molinier V."/>
            <person name="Miyauchi S."/>
            <person name="Poulain J."/>
            <person name="Riccioni C."/>
            <person name="Rubini A."/>
            <person name="Sitrit Y."/>
            <person name="Splivallo R."/>
            <person name="Traeger S."/>
            <person name="Wang M."/>
            <person name="Zifcakova L."/>
            <person name="Wipf D."/>
            <person name="Zambonelli A."/>
            <person name="Paolocci F."/>
            <person name="Nowrousian M."/>
            <person name="Ottonello S."/>
            <person name="Baldrian P."/>
            <person name="Spatafora J.W."/>
            <person name="Henrissat B."/>
            <person name="Nagy L.G."/>
            <person name="Aury J.M."/>
            <person name="Wincker P."/>
            <person name="Grigoriev I.V."/>
            <person name="Bonfante P."/>
            <person name="Martin F.M."/>
        </authorList>
    </citation>
    <scope>NUCLEOTIDE SEQUENCE [LARGE SCALE GENOMIC DNA]</scope>
    <source>
        <strain evidence="5 6">CCBAS932</strain>
    </source>
</reference>
<dbReference type="PANTHER" id="PTHR24141">
    <property type="entry name" value="2-5A-DEPENDENT RIBONUCLEASE"/>
    <property type="match status" value="1"/>
</dbReference>
<name>A0A3N4KVW9_9PEZI</name>
<feature type="repeat" description="ANK" evidence="3">
    <location>
        <begin position="217"/>
        <end position="239"/>
    </location>
</feature>
<dbReference type="EMBL" id="ML119123">
    <property type="protein sequence ID" value="RPB13402.1"/>
    <property type="molecule type" value="Genomic_DNA"/>
</dbReference>
<evidence type="ECO:0000313" key="5">
    <source>
        <dbReference type="EMBL" id="RPB13402.1"/>
    </source>
</evidence>
<dbReference type="GO" id="GO:0006396">
    <property type="term" value="P:RNA processing"/>
    <property type="evidence" value="ECO:0007669"/>
    <property type="project" value="TreeGrafter"/>
</dbReference>
<organism evidence="5 6">
    <name type="scientific">Morchella conica CCBAS932</name>
    <dbReference type="NCBI Taxonomy" id="1392247"/>
    <lineage>
        <taxon>Eukaryota</taxon>
        <taxon>Fungi</taxon>
        <taxon>Dikarya</taxon>
        <taxon>Ascomycota</taxon>
        <taxon>Pezizomycotina</taxon>
        <taxon>Pezizomycetes</taxon>
        <taxon>Pezizales</taxon>
        <taxon>Morchellaceae</taxon>
        <taxon>Morchella</taxon>
    </lineage>
</organism>
<dbReference type="PROSITE" id="PS50088">
    <property type="entry name" value="ANK_REPEAT"/>
    <property type="match status" value="4"/>
</dbReference>
<feature type="compositionally biased region" description="Low complexity" evidence="4">
    <location>
        <begin position="46"/>
        <end position="72"/>
    </location>
</feature>
<dbReference type="Gene3D" id="1.25.40.20">
    <property type="entry name" value="Ankyrin repeat-containing domain"/>
    <property type="match status" value="2"/>
</dbReference>
<evidence type="ECO:0000256" key="4">
    <source>
        <dbReference type="SAM" id="MobiDB-lite"/>
    </source>
</evidence>
<dbReference type="SMART" id="SM00248">
    <property type="entry name" value="ANK"/>
    <property type="match status" value="6"/>
</dbReference>
<evidence type="ECO:0000256" key="3">
    <source>
        <dbReference type="PROSITE-ProRule" id="PRU00023"/>
    </source>
</evidence>
<feature type="repeat" description="ANK" evidence="3">
    <location>
        <begin position="323"/>
        <end position="355"/>
    </location>
</feature>
<keyword evidence="1" id="KW-0677">Repeat</keyword>
<dbReference type="PRINTS" id="PR01415">
    <property type="entry name" value="ANKYRIN"/>
</dbReference>
<feature type="repeat" description="ANK" evidence="3">
    <location>
        <begin position="293"/>
        <end position="322"/>
    </location>
</feature>
<dbReference type="Pfam" id="PF12796">
    <property type="entry name" value="Ank_2"/>
    <property type="match status" value="2"/>
</dbReference>
<keyword evidence="2 3" id="KW-0040">ANK repeat</keyword>
<dbReference type="STRING" id="1392247.A0A3N4KVW9"/>
<feature type="repeat" description="ANK" evidence="3">
    <location>
        <begin position="357"/>
        <end position="389"/>
    </location>
</feature>
<keyword evidence="6" id="KW-1185">Reference proteome</keyword>
<evidence type="ECO:0000313" key="6">
    <source>
        <dbReference type="Proteomes" id="UP000277580"/>
    </source>
</evidence>
<feature type="compositionally biased region" description="Low complexity" evidence="4">
    <location>
        <begin position="92"/>
        <end position="113"/>
    </location>
</feature>
<dbReference type="AlphaFoldDB" id="A0A3N4KVW9"/>
<dbReference type="PROSITE" id="PS50297">
    <property type="entry name" value="ANK_REP_REGION"/>
    <property type="match status" value="3"/>
</dbReference>
<evidence type="ECO:0000256" key="2">
    <source>
        <dbReference type="ARBA" id="ARBA00023043"/>
    </source>
</evidence>